<feature type="region of interest" description="Disordered" evidence="1">
    <location>
        <begin position="133"/>
        <end position="158"/>
    </location>
</feature>
<accession>A0ABZ1BAQ0</accession>
<dbReference type="Gene3D" id="3.30.450.40">
    <property type="match status" value="1"/>
</dbReference>
<evidence type="ECO:0000313" key="3">
    <source>
        <dbReference type="EMBL" id="WRL66295.1"/>
    </source>
</evidence>
<dbReference type="EMBL" id="CP141261">
    <property type="protein sequence ID" value="WRL66295.1"/>
    <property type="molecule type" value="Genomic_DNA"/>
</dbReference>
<organism evidence="3 4">
    <name type="scientific">Blastococcus brunescens</name>
    <dbReference type="NCBI Taxonomy" id="1564165"/>
    <lineage>
        <taxon>Bacteria</taxon>
        <taxon>Bacillati</taxon>
        <taxon>Actinomycetota</taxon>
        <taxon>Actinomycetes</taxon>
        <taxon>Geodermatophilales</taxon>
        <taxon>Geodermatophilaceae</taxon>
        <taxon>Blastococcus</taxon>
    </lineage>
</organism>
<dbReference type="InterPro" id="IPR003018">
    <property type="entry name" value="GAF"/>
</dbReference>
<gene>
    <name evidence="3" type="ORF">U6N30_13065</name>
</gene>
<sequence>MPGSHPSDQHLPLTDELAGVFARMSGLLLTHETVDTALGILSALARETVPGSAGAGVSIVDGNRRTSSGATDERVREADALQYELDEGPCLSAAVTREVVRIDDMAEDRRWPRWASAALPLGLRATLSAPWWEATPASGPSRSTPSGPGSSTRTASSC</sequence>
<protein>
    <submittedName>
        <fullName evidence="3">GAF domain-containing protein</fullName>
    </submittedName>
</protein>
<evidence type="ECO:0000259" key="2">
    <source>
        <dbReference type="Pfam" id="PF13185"/>
    </source>
</evidence>
<dbReference type="Pfam" id="PF13185">
    <property type="entry name" value="GAF_2"/>
    <property type="match status" value="1"/>
</dbReference>
<dbReference type="RefSeq" id="WP_324277610.1">
    <property type="nucleotide sequence ID" value="NZ_CP141261.1"/>
</dbReference>
<dbReference type="SUPFAM" id="SSF55781">
    <property type="entry name" value="GAF domain-like"/>
    <property type="match status" value="1"/>
</dbReference>
<feature type="compositionally biased region" description="Low complexity" evidence="1">
    <location>
        <begin position="134"/>
        <end position="158"/>
    </location>
</feature>
<feature type="domain" description="GAF" evidence="2">
    <location>
        <begin position="33"/>
        <end position="130"/>
    </location>
</feature>
<proteinExistence type="predicted"/>
<dbReference type="Proteomes" id="UP001324287">
    <property type="component" value="Chromosome"/>
</dbReference>
<evidence type="ECO:0000256" key="1">
    <source>
        <dbReference type="SAM" id="MobiDB-lite"/>
    </source>
</evidence>
<keyword evidence="4" id="KW-1185">Reference proteome</keyword>
<dbReference type="InterPro" id="IPR029016">
    <property type="entry name" value="GAF-like_dom_sf"/>
</dbReference>
<name>A0ABZ1BAQ0_9ACTN</name>
<reference evidence="3 4" key="1">
    <citation type="submission" date="2023-12" db="EMBL/GenBank/DDBJ databases">
        <title>Blastococcus brunescens sp. nov., an actonobacterium isolated from sandstone collected in sahara desert.</title>
        <authorList>
            <person name="Gtari M."/>
            <person name="Ghodhbane F."/>
        </authorList>
    </citation>
    <scope>NUCLEOTIDE SEQUENCE [LARGE SCALE GENOMIC DNA]</scope>
    <source>
        <strain evidence="3 4">BMG 8361</strain>
    </source>
</reference>
<evidence type="ECO:0000313" key="4">
    <source>
        <dbReference type="Proteomes" id="UP001324287"/>
    </source>
</evidence>